<organism evidence="2">
    <name type="scientific">Oikopleura dioica</name>
    <name type="common">Tunicate</name>
    <dbReference type="NCBI Taxonomy" id="34765"/>
    <lineage>
        <taxon>Eukaryota</taxon>
        <taxon>Metazoa</taxon>
        <taxon>Chordata</taxon>
        <taxon>Tunicata</taxon>
        <taxon>Appendicularia</taxon>
        <taxon>Copelata</taxon>
        <taxon>Oikopleuridae</taxon>
        <taxon>Oikopleura</taxon>
    </lineage>
</organism>
<feature type="compositionally biased region" description="Polar residues" evidence="1">
    <location>
        <begin position="263"/>
        <end position="277"/>
    </location>
</feature>
<feature type="compositionally biased region" description="Low complexity" evidence="1">
    <location>
        <begin position="249"/>
        <end position="262"/>
    </location>
</feature>
<sequence>QILSSHLSKLGRFTGANCEATAAFIAKVKGITTACPSFTWPRIYGAIKAFISQNVLKTLEASDIKSFKDFETALKDNYGILSNVYQQLEDWITKGKPMGDSFTKHQSETAQSLEPIIDSFKKDLIKMKEEAGVKNYEPTFRDGFTALRILKVLQAVRQDCDQTYSAIIIELKGFNTAEQIAQRATSLSVQTAFKSVMTSDGGETTSNKKKPRNRNKNKNDNKAEESGDDRKYQPTSGYNNQGRGGQRGGNSSRGSHGSNYSRQNQGAGRSQEGQNPRSGGGQRGGHRGGQRGGHWKPSGGSNNGRGGSNGHTNATFADYEYQPLGYYNNEQDSAPQSEYYQQNGSYYGNDGYDYHPQGGSYSAFAGDSKN</sequence>
<accession>E4Z5X8</accession>
<feature type="compositionally biased region" description="Basic residues" evidence="1">
    <location>
        <begin position="207"/>
        <end position="216"/>
    </location>
</feature>
<dbReference type="Proteomes" id="UP000011014">
    <property type="component" value="Unassembled WGS sequence"/>
</dbReference>
<feature type="region of interest" description="Disordered" evidence="1">
    <location>
        <begin position="197"/>
        <end position="370"/>
    </location>
</feature>
<protein>
    <submittedName>
        <fullName evidence="2">Uncharacterized protein</fullName>
    </submittedName>
</protein>
<feature type="compositionally biased region" description="Low complexity" evidence="1">
    <location>
        <begin position="336"/>
        <end position="351"/>
    </location>
</feature>
<dbReference type="AlphaFoldDB" id="E4Z5X8"/>
<feature type="compositionally biased region" description="Basic and acidic residues" evidence="1">
    <location>
        <begin position="217"/>
        <end position="232"/>
    </location>
</feature>
<evidence type="ECO:0000256" key="1">
    <source>
        <dbReference type="SAM" id="MobiDB-lite"/>
    </source>
</evidence>
<reference evidence="2" key="1">
    <citation type="journal article" date="2010" name="Science">
        <title>Plasticity of animal genome architecture unmasked by rapid evolution of a pelagic tunicate.</title>
        <authorList>
            <person name="Denoeud F."/>
            <person name="Henriet S."/>
            <person name="Mungpakdee S."/>
            <person name="Aury J.M."/>
            <person name="Da Silva C."/>
            <person name="Brinkmann H."/>
            <person name="Mikhaleva J."/>
            <person name="Olsen L.C."/>
            <person name="Jubin C."/>
            <person name="Canestro C."/>
            <person name="Bouquet J.M."/>
            <person name="Danks G."/>
            <person name="Poulain J."/>
            <person name="Campsteijn C."/>
            <person name="Adamski M."/>
            <person name="Cross I."/>
            <person name="Yadetie F."/>
            <person name="Muffato M."/>
            <person name="Louis A."/>
            <person name="Butcher S."/>
            <person name="Tsagkogeorga G."/>
            <person name="Konrad A."/>
            <person name="Singh S."/>
            <person name="Jensen M.F."/>
            <person name="Cong E.H."/>
            <person name="Eikeseth-Otteraa H."/>
            <person name="Noel B."/>
            <person name="Anthouard V."/>
            <person name="Porcel B.M."/>
            <person name="Kachouri-Lafond R."/>
            <person name="Nishino A."/>
            <person name="Ugolini M."/>
            <person name="Chourrout P."/>
            <person name="Nishida H."/>
            <person name="Aasland R."/>
            <person name="Huzurbazar S."/>
            <person name="Westhof E."/>
            <person name="Delsuc F."/>
            <person name="Lehrach H."/>
            <person name="Reinhardt R."/>
            <person name="Weissenbach J."/>
            <person name="Roy S.W."/>
            <person name="Artiguenave F."/>
            <person name="Postlethwait J.H."/>
            <person name="Manak J.R."/>
            <person name="Thompson E.M."/>
            <person name="Jaillon O."/>
            <person name="Du Pasquier L."/>
            <person name="Boudinot P."/>
            <person name="Liberles D.A."/>
            <person name="Volff J.N."/>
            <person name="Philippe H."/>
            <person name="Lenhard B."/>
            <person name="Roest Crollius H."/>
            <person name="Wincker P."/>
            <person name="Chourrout D."/>
        </authorList>
    </citation>
    <scope>NUCLEOTIDE SEQUENCE [LARGE SCALE GENOMIC DNA]</scope>
</reference>
<gene>
    <name evidence="2" type="ORF">GSOID_T00027683001</name>
</gene>
<dbReference type="EMBL" id="FN657849">
    <property type="protein sequence ID" value="CBY43106.1"/>
    <property type="molecule type" value="Genomic_DNA"/>
</dbReference>
<name>E4Z5X8_OIKDI</name>
<evidence type="ECO:0000313" key="2">
    <source>
        <dbReference type="EMBL" id="CBY43106.1"/>
    </source>
</evidence>
<feature type="non-terminal residue" evidence="2">
    <location>
        <position position="1"/>
    </location>
</feature>
<proteinExistence type="predicted"/>